<evidence type="ECO:0000313" key="5">
    <source>
        <dbReference type="Proteomes" id="UP000602905"/>
    </source>
</evidence>
<dbReference type="AlphaFoldDB" id="A0A8H7LQ06"/>
<name>A0A8H7LQ06_9AGAM</name>
<feature type="region of interest" description="Disordered" evidence="1">
    <location>
        <begin position="558"/>
        <end position="650"/>
    </location>
</feature>
<feature type="compositionally biased region" description="Polar residues" evidence="1">
    <location>
        <begin position="740"/>
        <end position="753"/>
    </location>
</feature>
<evidence type="ECO:0000256" key="2">
    <source>
        <dbReference type="SAM" id="Phobius"/>
    </source>
</evidence>
<dbReference type="Proteomes" id="UP000602905">
    <property type="component" value="Unassembled WGS sequence"/>
</dbReference>
<accession>A0A8H7LQ06</accession>
<gene>
    <name evidence="4" type="ORF">RHS03_08426</name>
</gene>
<reference evidence="4" key="1">
    <citation type="submission" date="2020-09" db="EMBL/GenBank/DDBJ databases">
        <title>Comparative genome analyses of four rice-infecting Rhizoctonia solani isolates reveal extensive enrichment of homogalacturonan modification genes.</title>
        <authorList>
            <person name="Lee D.-Y."/>
            <person name="Jeon J."/>
            <person name="Kim K.-T."/>
            <person name="Cheong K."/>
            <person name="Song H."/>
            <person name="Choi G."/>
            <person name="Ko J."/>
            <person name="Opiyo S.O."/>
            <person name="Zuo S."/>
            <person name="Madhav S."/>
            <person name="Lee Y.-H."/>
            <person name="Wang G.-L."/>
        </authorList>
    </citation>
    <scope>NUCLEOTIDE SEQUENCE</scope>
    <source>
        <strain evidence="4">AG1-IA WGL</strain>
    </source>
</reference>
<evidence type="ECO:0008006" key="6">
    <source>
        <dbReference type="Google" id="ProtNLM"/>
    </source>
</evidence>
<evidence type="ECO:0000256" key="3">
    <source>
        <dbReference type="SAM" id="SignalP"/>
    </source>
</evidence>
<comment type="caution">
    <text evidence="4">The sequence shown here is derived from an EMBL/GenBank/DDBJ whole genome shotgun (WGS) entry which is preliminary data.</text>
</comment>
<proteinExistence type="predicted"/>
<feature type="transmembrane region" description="Helical" evidence="2">
    <location>
        <begin position="656"/>
        <end position="676"/>
    </location>
</feature>
<feature type="signal peptide" evidence="3">
    <location>
        <begin position="1"/>
        <end position="22"/>
    </location>
</feature>
<organism evidence="4 5">
    <name type="scientific">Rhizoctonia solani</name>
    <dbReference type="NCBI Taxonomy" id="456999"/>
    <lineage>
        <taxon>Eukaryota</taxon>
        <taxon>Fungi</taxon>
        <taxon>Dikarya</taxon>
        <taxon>Basidiomycota</taxon>
        <taxon>Agaricomycotina</taxon>
        <taxon>Agaricomycetes</taxon>
        <taxon>Cantharellales</taxon>
        <taxon>Ceratobasidiaceae</taxon>
        <taxon>Rhizoctonia</taxon>
    </lineage>
</organism>
<feature type="chain" id="PRO_5034127238" description="Transmembrane protein" evidence="3">
    <location>
        <begin position="23"/>
        <end position="804"/>
    </location>
</feature>
<evidence type="ECO:0000313" key="4">
    <source>
        <dbReference type="EMBL" id="KAF8693145.1"/>
    </source>
</evidence>
<feature type="non-terminal residue" evidence="4">
    <location>
        <position position="1"/>
    </location>
</feature>
<sequence length="804" mass="90807">MPRLKVILSLLIVSLASTGVVARRVNNTIYDTHPTRIAYEPNEDFCAKWNDKVLWKTCETWAQSWRSEVYHSQGRVATFHQSLDHELSSMIIDFEGSAVWLYGPPRSQISIIPVEYKICLRENHHMASEVLCYRVNVAEAYSHEDNYESPVVIFAKGDLQPHEHRIVISVAEPVGEVSQYQGIQFSHAVYTTERPTPWPVEQDAWRFRQVIMHDTHPLLSYWPREPVSSGSSKIPFEFGWSPKTYTAEDGTRVTWHELRSRDQENRDRWGVDATIKAAAGVVELYGVPKAHIMDTDYLSPICVRINSGNCEIVDLKHAYLETNHRHEAVLLWRSDALDPDLRTHIAVRLVESEGKDMSVFPFKEIRYFEKQEYSRDIASPDLPSVQTKTVSVWHNDKAVAYHPGRRCLAWTGWWCSDWFDPWVWKEAAEGFTYRSTVWSYRESEDPSITLEFQGSEVYVYGAPKSLVKGPLASQHVCINDACHLIDAEQAYLNAPTSLIEPSSINSTASTLSPKLEPVLLWSQTGLDDQTQHTLRLALAPLHSQDDAEMTIAKITYTRFSGHSRPDTPIPPPDESYEGPLFPPHAEKWAPRPPSPPPKHEPKPEPVPHPQPSTSHPQPEPEPTYPSTARPVPTGPPGSTHPHPLPSPELEPESPSLFFTLFGWSLFLFGLGSLVVAKRRLDQKRRELQWLLDARLDQAHLNFESGHRGSTVYEDTSTYGGTNPGYGSVRGGPTHYGRPSTRGSTAPQGSSGLNYGQPPPSHRGDGSVFSGTSTRLPTYSDVIREQQTRTQRTQTFVAQQRGGRR</sequence>
<feature type="region of interest" description="Disordered" evidence="1">
    <location>
        <begin position="707"/>
        <end position="804"/>
    </location>
</feature>
<keyword evidence="2" id="KW-0812">Transmembrane</keyword>
<protein>
    <recommendedName>
        <fullName evidence="6">Transmembrane protein</fullName>
    </recommendedName>
</protein>
<dbReference type="OrthoDB" id="3251847at2759"/>
<keyword evidence="3" id="KW-0732">Signal</keyword>
<feature type="compositionally biased region" description="Low complexity" evidence="1">
    <location>
        <begin position="787"/>
        <end position="804"/>
    </location>
</feature>
<keyword evidence="2" id="KW-0472">Membrane</keyword>
<dbReference type="EMBL" id="JACYCD010000470">
    <property type="protein sequence ID" value="KAF8693145.1"/>
    <property type="molecule type" value="Genomic_DNA"/>
</dbReference>
<keyword evidence="2" id="KW-1133">Transmembrane helix</keyword>
<evidence type="ECO:0000256" key="1">
    <source>
        <dbReference type="SAM" id="MobiDB-lite"/>
    </source>
</evidence>